<proteinExistence type="predicted"/>
<keyword evidence="1" id="KW-0732">Signal</keyword>
<protein>
    <submittedName>
        <fullName evidence="4">Peptidase domain protein</fullName>
    </submittedName>
</protein>
<evidence type="ECO:0000256" key="1">
    <source>
        <dbReference type="SAM" id="SignalP"/>
    </source>
</evidence>
<feature type="domain" description="Peptidase C-terminal archaeal/bacterial" evidence="2">
    <location>
        <begin position="173"/>
        <end position="241"/>
    </location>
</feature>
<dbReference type="Pfam" id="PF04151">
    <property type="entry name" value="PPC"/>
    <property type="match status" value="1"/>
</dbReference>
<evidence type="ECO:0000259" key="3">
    <source>
        <dbReference type="Pfam" id="PF17936"/>
    </source>
</evidence>
<evidence type="ECO:0000313" key="4">
    <source>
        <dbReference type="EMBL" id="ACS25744.1"/>
    </source>
</evidence>
<dbReference type="InterPro" id="IPR013783">
    <property type="entry name" value="Ig-like_fold"/>
</dbReference>
<dbReference type="Gene3D" id="2.60.40.10">
    <property type="entry name" value="Immunoglobulins"/>
    <property type="match status" value="2"/>
</dbReference>
<gene>
    <name evidence="4" type="ordered locus">GWCH70_3082</name>
</gene>
<dbReference type="Pfam" id="PF17936">
    <property type="entry name" value="Big_6"/>
    <property type="match status" value="2"/>
</dbReference>
<feature type="domain" description="Bacterial Ig" evidence="3">
    <location>
        <begin position="378"/>
        <end position="456"/>
    </location>
</feature>
<feature type="chain" id="PRO_5002950337" evidence="1">
    <location>
        <begin position="31"/>
        <end position="539"/>
    </location>
</feature>
<dbReference type="Gene3D" id="2.60.120.380">
    <property type="match status" value="3"/>
</dbReference>
<reference evidence="4" key="1">
    <citation type="submission" date="2009-06" db="EMBL/GenBank/DDBJ databases">
        <title>Complete sequence of chromosome of Geopacillus sp. WCH70.</title>
        <authorList>
            <consortium name="US DOE Joint Genome Institute"/>
            <person name="Lucas S."/>
            <person name="Copeland A."/>
            <person name="Lapidus A."/>
            <person name="Glavina del Rio T."/>
            <person name="Dalin E."/>
            <person name="Tice H."/>
            <person name="Bruce D."/>
            <person name="Goodwin L."/>
            <person name="Pitluck S."/>
            <person name="Chertkov O."/>
            <person name="Brettin T."/>
            <person name="Detter J.C."/>
            <person name="Han C."/>
            <person name="Larimer F."/>
            <person name="Land M."/>
            <person name="Hauser L."/>
            <person name="Kyrpides N."/>
            <person name="Mikhailova N."/>
            <person name="Brumm P."/>
            <person name="Mead D.A."/>
            <person name="Richardson P."/>
        </authorList>
    </citation>
    <scope>NUCLEOTIDE SEQUENCE [LARGE SCALE GENOMIC DNA]</scope>
    <source>
        <strain evidence="4">WCH70</strain>
    </source>
</reference>
<dbReference type="HOGENOM" id="CLU_596829_0_0_9"/>
<dbReference type="KEGG" id="gwc:GWCH70_3082"/>
<dbReference type="InterPro" id="IPR041498">
    <property type="entry name" value="Big_6"/>
</dbReference>
<feature type="signal peptide" evidence="1">
    <location>
        <begin position="1"/>
        <end position="30"/>
    </location>
</feature>
<dbReference type="eggNOG" id="COG1572">
    <property type="taxonomic scope" value="Bacteria"/>
</dbReference>
<dbReference type="SUPFAM" id="SSF89260">
    <property type="entry name" value="Collagen-binding domain"/>
    <property type="match status" value="3"/>
</dbReference>
<sequence>MRNCKKIFSFFFGLALIFTIPFLKTNTAFASSSTDLSFDTSVSGYITDTDDQQIYTINLKQAGKVTVNLDSYIGGVNIALEDSNGNKVFDRYVSGGDPMDPVKRSFSEDLEAGTYYIKVYQESNYTGKYDLEVNYEAAHNNEIEPNDGTVQAQPLAVNSQTVTGFISWNDSKDVYKVVLPKAGRVTVNLDSYIGGANIALEDSNGNKVFDRYVSGGDPMDPVKRSFSEDLEAGTYYIKVYQESTYTGKYDLRVNYEAVPNNEIEPNDGTVQAQPLAVNSQTVTGFISWNDSKDVYKVVLPKAGRVTVNLDSYIGWVNIALEDSNGNKVFDRYVSGDDYPVKRSFSEDLEAGTYYIKVYQESNYTGKYTLSVQCPDLLPAPPTVNLVSNKSNAVTGKTVPNGMVSVKINSKVYTGKSDSKGLFSIKIPTQKAGTKLYITVKDKYGYTSKERIVVVVDRIPPAAPIVNSVTSKSKVITGKAEANSTVIAYVGSQKIGSAKADKYGKYTIKITPKKAGTSIKVIAVDGAGNKSAGTVVKVKK</sequence>
<dbReference type="AlphaFoldDB" id="C5D8A6"/>
<dbReference type="STRING" id="471223.GWCH70_3082"/>
<dbReference type="eggNOG" id="COG1404">
    <property type="taxonomic scope" value="Bacteria"/>
</dbReference>
<accession>C5D8A6</accession>
<dbReference type="EMBL" id="CP001638">
    <property type="protein sequence ID" value="ACS25744.1"/>
    <property type="molecule type" value="Genomic_DNA"/>
</dbReference>
<organism evidence="4">
    <name type="scientific">Geobacillus sp. (strain WCH70)</name>
    <dbReference type="NCBI Taxonomy" id="471223"/>
    <lineage>
        <taxon>Bacteria</taxon>
        <taxon>Bacillati</taxon>
        <taxon>Bacillota</taxon>
        <taxon>Bacilli</taxon>
        <taxon>Bacillales</taxon>
        <taxon>Anoxybacillaceae</taxon>
        <taxon>Geobacillus</taxon>
    </lineage>
</organism>
<evidence type="ECO:0000259" key="2">
    <source>
        <dbReference type="Pfam" id="PF04151"/>
    </source>
</evidence>
<name>C5D8A6_GEOSW</name>
<dbReference type="InterPro" id="IPR007280">
    <property type="entry name" value="Peptidase_C_arc/bac"/>
</dbReference>
<dbReference type="OrthoDB" id="2776339at2"/>
<feature type="domain" description="Bacterial Ig" evidence="3">
    <location>
        <begin position="460"/>
        <end position="537"/>
    </location>
</feature>